<feature type="compositionally biased region" description="Low complexity" evidence="1">
    <location>
        <begin position="18"/>
        <end position="33"/>
    </location>
</feature>
<dbReference type="AlphaFoldDB" id="A0AAV7S1I2"/>
<evidence type="ECO:0000313" key="3">
    <source>
        <dbReference type="Proteomes" id="UP001066276"/>
    </source>
</evidence>
<organism evidence="2 3">
    <name type="scientific">Pleurodeles waltl</name>
    <name type="common">Iberian ribbed newt</name>
    <dbReference type="NCBI Taxonomy" id="8319"/>
    <lineage>
        <taxon>Eukaryota</taxon>
        <taxon>Metazoa</taxon>
        <taxon>Chordata</taxon>
        <taxon>Craniata</taxon>
        <taxon>Vertebrata</taxon>
        <taxon>Euteleostomi</taxon>
        <taxon>Amphibia</taxon>
        <taxon>Batrachia</taxon>
        <taxon>Caudata</taxon>
        <taxon>Salamandroidea</taxon>
        <taxon>Salamandridae</taxon>
        <taxon>Pleurodelinae</taxon>
        <taxon>Pleurodeles</taxon>
    </lineage>
</organism>
<sequence length="74" mass="7963">METRQLTGYKTNSLKQRSPTGSSGATGSAPVPSTGAQFTLKKKQSHKTLAVCFVSSLVNNSLELSEDIYTIKEL</sequence>
<reference evidence="2" key="1">
    <citation type="journal article" date="2022" name="bioRxiv">
        <title>Sequencing and chromosome-scale assembly of the giantPleurodeles waltlgenome.</title>
        <authorList>
            <person name="Brown T."/>
            <person name="Elewa A."/>
            <person name="Iarovenko S."/>
            <person name="Subramanian E."/>
            <person name="Araus A.J."/>
            <person name="Petzold A."/>
            <person name="Susuki M."/>
            <person name="Suzuki K.-i.T."/>
            <person name="Hayashi T."/>
            <person name="Toyoda A."/>
            <person name="Oliveira C."/>
            <person name="Osipova E."/>
            <person name="Leigh N.D."/>
            <person name="Simon A."/>
            <person name="Yun M.H."/>
        </authorList>
    </citation>
    <scope>NUCLEOTIDE SEQUENCE</scope>
    <source>
        <strain evidence="2">20211129_DDA</strain>
        <tissue evidence="2">Liver</tissue>
    </source>
</reference>
<evidence type="ECO:0000313" key="2">
    <source>
        <dbReference type="EMBL" id="KAJ1158040.1"/>
    </source>
</evidence>
<evidence type="ECO:0000256" key="1">
    <source>
        <dbReference type="SAM" id="MobiDB-lite"/>
    </source>
</evidence>
<name>A0AAV7S1I2_PLEWA</name>
<gene>
    <name evidence="2" type="ORF">NDU88_010736</name>
</gene>
<feature type="region of interest" description="Disordered" evidence="1">
    <location>
        <begin position="1"/>
        <end position="37"/>
    </location>
</feature>
<dbReference type="Proteomes" id="UP001066276">
    <property type="component" value="Chromosome 5"/>
</dbReference>
<dbReference type="EMBL" id="JANPWB010000009">
    <property type="protein sequence ID" value="KAJ1158040.1"/>
    <property type="molecule type" value="Genomic_DNA"/>
</dbReference>
<proteinExistence type="predicted"/>
<feature type="compositionally biased region" description="Polar residues" evidence="1">
    <location>
        <begin position="1"/>
        <end position="17"/>
    </location>
</feature>
<comment type="caution">
    <text evidence="2">The sequence shown here is derived from an EMBL/GenBank/DDBJ whole genome shotgun (WGS) entry which is preliminary data.</text>
</comment>
<protein>
    <submittedName>
        <fullName evidence="2">Uncharacterized protein</fullName>
    </submittedName>
</protein>
<keyword evidence="3" id="KW-1185">Reference proteome</keyword>
<accession>A0AAV7S1I2</accession>